<dbReference type="OrthoDB" id="3439416at2759"/>
<feature type="compositionally biased region" description="Polar residues" evidence="1">
    <location>
        <begin position="115"/>
        <end position="126"/>
    </location>
</feature>
<feature type="compositionally biased region" description="Polar residues" evidence="1">
    <location>
        <begin position="266"/>
        <end position="280"/>
    </location>
</feature>
<proteinExistence type="predicted"/>
<organism evidence="2">
    <name type="scientific">Pseudogymnoascus destructans</name>
    <dbReference type="NCBI Taxonomy" id="655981"/>
    <lineage>
        <taxon>Eukaryota</taxon>
        <taxon>Fungi</taxon>
        <taxon>Dikarya</taxon>
        <taxon>Ascomycota</taxon>
        <taxon>Pezizomycotina</taxon>
        <taxon>Leotiomycetes</taxon>
        <taxon>Thelebolales</taxon>
        <taxon>Thelebolaceae</taxon>
        <taxon>Pseudogymnoascus</taxon>
    </lineage>
</organism>
<reference evidence="2" key="1">
    <citation type="submission" date="2016-03" db="EMBL/GenBank/DDBJ databases">
        <title>Updated assembly of Pseudogymnoascus destructans, the fungus causing white-nose syndrome of bats.</title>
        <authorList>
            <person name="Palmer J.M."/>
            <person name="Drees K.P."/>
            <person name="Foster J.T."/>
            <person name="Lindner D.L."/>
        </authorList>
    </citation>
    <scope>NUCLEOTIDE SEQUENCE [LARGE SCALE GENOMIC DNA]</scope>
    <source>
        <strain evidence="2">20631-21</strain>
    </source>
</reference>
<evidence type="ECO:0000256" key="1">
    <source>
        <dbReference type="SAM" id="MobiDB-lite"/>
    </source>
</evidence>
<dbReference type="EMBL" id="KV441406">
    <property type="protein sequence ID" value="OAF56033.2"/>
    <property type="molecule type" value="Genomic_DNA"/>
</dbReference>
<feature type="region of interest" description="Disordered" evidence="1">
    <location>
        <begin position="227"/>
        <end position="285"/>
    </location>
</feature>
<feature type="compositionally biased region" description="Low complexity" evidence="1">
    <location>
        <begin position="102"/>
        <end position="114"/>
    </location>
</feature>
<protein>
    <submittedName>
        <fullName evidence="2">Uncharacterized protein</fullName>
    </submittedName>
</protein>
<dbReference type="AlphaFoldDB" id="A0A177A4L5"/>
<name>A0A177A4L5_9PEZI</name>
<sequence length="606" mass="66417">MLTMLQAEIAAATGTARSIWWDAHSDATQATVKNLKLQWKFSAKYPQFPNGDSYDQVSMLPRTHQLWTAGETQTCIKALQRGDLFAAAWEPDLASEHHSDESSSAYKSASSISSRNGAENDGSNYRSRSDTPAAVESPAKCHRDLITPKHYQRVMDRLRTLLKNTTGYSFPAKQNGHLLYDNPSGKGAYKWCFSDKFRRFPQNAPSKWTTAHCRLVEEALDRNWLSVTPLPGTRNSDSPVPMPEHTPTRPPRATTTPQRPSPNQPTPSISAAPNPNNEQPKNPIPALLTTLNRDLTSAYNRTLTTLTTTLLASTTTHHTFLSSSLSRLSSALASQRSTDHSSEIATMKQQIAATQSDDAREAELAQARAEGDVAGQQRAIKEIGDIQDGLLRSHLQELMRVRREARMEGYGAGFRAGVEQGAEQGRVQGESGLMEERLGELFEDGEDGNLESEVGVQGGLGVGRWREAALSGENRKTVAEMGGRQMGGGGYISESEFQLQPHPGVVGGRRLDSSELKHPLDYDGELYNATPPRATKVLKIEHPDNSMGIVEDVQAPTENRLILHKGPSEGLAQPFSGGLFLSSDEEIDEGMRDAFGKDGELGFSYF</sequence>
<dbReference type="Proteomes" id="UP000077154">
    <property type="component" value="Unassembled WGS sequence"/>
</dbReference>
<accession>A0A177A4L5</accession>
<gene>
    <name evidence="2" type="ORF">VC83_08074</name>
</gene>
<dbReference type="GeneID" id="36291117"/>
<feature type="region of interest" description="Disordered" evidence="1">
    <location>
        <begin position="96"/>
        <end position="141"/>
    </location>
</feature>
<evidence type="ECO:0000313" key="2">
    <source>
        <dbReference type="EMBL" id="OAF56033.2"/>
    </source>
</evidence>
<dbReference type="VEuPathDB" id="FungiDB:GMDG_02981"/>
<feature type="compositionally biased region" description="Pro residues" evidence="1">
    <location>
        <begin position="240"/>
        <end position="250"/>
    </location>
</feature>
<dbReference type="RefSeq" id="XP_024321331.1">
    <property type="nucleotide sequence ID" value="XM_024471635.1"/>
</dbReference>